<dbReference type="InterPro" id="IPR058192">
    <property type="entry name" value="WHD_ROQ1-like"/>
</dbReference>
<keyword evidence="2" id="KW-0677">Repeat</keyword>
<dbReference type="Proteomes" id="UP000002051">
    <property type="component" value="Chromosome 6"/>
</dbReference>
<feature type="domain" description="TIR" evidence="5">
    <location>
        <begin position="20"/>
        <end position="191"/>
    </location>
</feature>
<gene>
    <name evidence="8" type="primary">11420182</name>
    <name evidence="6" type="ordered locus">MTR_6g072510</name>
    <name evidence="7" type="ORF">MtrunA17_Chr6g0479701</name>
</gene>
<dbReference type="InterPro" id="IPR042197">
    <property type="entry name" value="Apaf_helical"/>
</dbReference>
<dbReference type="eggNOG" id="ENOG502SD6T">
    <property type="taxonomic scope" value="Eukaryota"/>
</dbReference>
<reference evidence="7" key="4">
    <citation type="journal article" date="2018" name="Nat. Plants">
        <title>Whole-genome landscape of Medicago truncatula symbiotic genes.</title>
        <authorList>
            <person name="Pecrix Y."/>
            <person name="Gamas P."/>
            <person name="Carrere S."/>
        </authorList>
    </citation>
    <scope>NUCLEOTIDE SEQUENCE</scope>
    <source>
        <tissue evidence="7">Leaves</tissue>
    </source>
</reference>
<evidence type="ECO:0000256" key="3">
    <source>
        <dbReference type="ARBA" id="ARBA00022821"/>
    </source>
</evidence>
<keyword evidence="9" id="KW-1185">Reference proteome</keyword>
<dbReference type="InterPro" id="IPR035897">
    <property type="entry name" value="Toll_tir_struct_dom_sf"/>
</dbReference>
<keyword evidence="1" id="KW-0433">Leucine-rich repeat</keyword>
<dbReference type="Pfam" id="PF23282">
    <property type="entry name" value="WHD_ROQ1"/>
    <property type="match status" value="1"/>
</dbReference>
<dbReference type="InterPro" id="IPR044974">
    <property type="entry name" value="Disease_R_plants"/>
</dbReference>
<dbReference type="InterPro" id="IPR000157">
    <property type="entry name" value="TIR_dom"/>
</dbReference>
<dbReference type="Pfam" id="PF01582">
    <property type="entry name" value="TIR"/>
    <property type="match status" value="1"/>
</dbReference>
<dbReference type="Pfam" id="PF00931">
    <property type="entry name" value="NB-ARC"/>
    <property type="match status" value="1"/>
</dbReference>
<dbReference type="EMBL" id="PSQE01000006">
    <property type="protein sequence ID" value="RHN52365.1"/>
    <property type="molecule type" value="Genomic_DNA"/>
</dbReference>
<protein>
    <submittedName>
        <fullName evidence="6">Disease resistance protein (TIR-NBS-LRR class), putative</fullName>
    </submittedName>
    <submittedName>
        <fullName evidence="7">Putative TIR domain, winged helix-turn-helix DNA-binding domain-containing protein</fullName>
    </submittedName>
</protein>
<evidence type="ECO:0000256" key="2">
    <source>
        <dbReference type="ARBA" id="ARBA00022737"/>
    </source>
</evidence>
<evidence type="ECO:0000259" key="5">
    <source>
        <dbReference type="PROSITE" id="PS50104"/>
    </source>
</evidence>
<dbReference type="Gene3D" id="1.10.8.430">
    <property type="entry name" value="Helical domain of apoptotic protease-activating factors"/>
    <property type="match status" value="1"/>
</dbReference>
<dbReference type="GO" id="GO:0007165">
    <property type="term" value="P:signal transduction"/>
    <property type="evidence" value="ECO:0007669"/>
    <property type="project" value="InterPro"/>
</dbReference>
<dbReference type="OrthoDB" id="1435371at2759"/>
<proteinExistence type="predicted"/>
<sequence length="1038" mass="118852">MAVQSPSSSSSLSSSSCNNFNYDVFISFRGTDTRFSFTGNLYKALSDNGIRTFIDDKDLQSGDEITPSLLKNIEDSRISILVFSENYATSSFCLDELVHIIHCSKEKGSMVIPVFYGIEPSHVRHQNSSYGEALAKHEEVFQNNKESMERLRKWKKALNHAANLSGHHFNFGNEYEHHFIGKIVKDVSNKINHVPLHVADYLVGLKSRISEVNSLLELESNDGVWKIGILGTGGMGKTTLAQAVYNSIADQFECKCFLHDVRENSLKHGLEFLQEQLLSKSIRFETKFGHVNEGIPVIKRRLSQKKVLLILNDVDKLNQLENLVGEPGWLGHGSRVIITTRDKCLLSSHGIKKIYEAYGLNKEQALELVRTKTFKCNKTDASYDYILNRAVKYASGLPLALEVVGSNLFGKSIEECESTLDKYERIPHADIQKILRISYDSLDEEQQSVFLDIACFFKWHEKEYTQELLHGHYGYCIKSHIGVLVDKSLIKFNSDPNVSEFLAVTLHDLIEDMGKEIVRQESIKEPGRRSRLWCCDDIVHVLQENTGSSKIEMIILKYRPSTEPVIDMNEKAFKKMTNLKTLIVEDDNFSKGPKYLPSSLRVLEWSGFTSESLSCFSNKKFNNIKNLTLDGSKYLTHISDVSGLPNLEKLSFHCCHSLITIHNSIGYLIKLEILDAWGCNKLESFPPLQLPSLKELILSRCSSLKNFPELLCKMTNIEEIELHRTSIGELPSSFKNLSELRHLSISFVNLKILPECLSECHRLRELVLYGCNFLEEIRGIPPNLNYLSAIDCKSLSSSSRRMLLSQQLHDAGCTNIILPSGTEGIPDWFEHQSRENTISFWFRKKIPSITCIIIVPDYVVHEKFLFLNGKEITLTDRLFYYVDHDDDVVIWGHAFLFDLKLEQRINESFANETDELYEAFKNNEWNHVELKCKIYGRNDWSDTEEDEEEINILGSDEKEIKIGIHVSWKEKSNTEGDVVFTNPSSRKRKLDEYLFNYSNTSLSQFVPPLKKQRLMEVRVSETEEDADYFSKQFLIGMH</sequence>
<dbReference type="Gramene" id="rna37030">
    <property type="protein sequence ID" value="RHN52365.1"/>
    <property type="gene ID" value="gene37030"/>
</dbReference>
<reference evidence="6 9" key="2">
    <citation type="journal article" date="2014" name="BMC Genomics">
        <title>An improved genome release (version Mt4.0) for the model legume Medicago truncatula.</title>
        <authorList>
            <person name="Tang H."/>
            <person name="Krishnakumar V."/>
            <person name="Bidwell S."/>
            <person name="Rosen B."/>
            <person name="Chan A."/>
            <person name="Zhou S."/>
            <person name="Gentzbittel L."/>
            <person name="Childs K.L."/>
            <person name="Yandell M."/>
            <person name="Gundlach H."/>
            <person name="Mayer K.F."/>
            <person name="Schwartz D.C."/>
            <person name="Town C.D."/>
        </authorList>
    </citation>
    <scope>GENOME REANNOTATION</scope>
    <source>
        <strain evidence="8 9">cv. Jemalong A17</strain>
    </source>
</reference>
<dbReference type="PaxDb" id="3880-AES76181"/>
<dbReference type="STRING" id="3880.G7KIG1"/>
<dbReference type="PANTHER" id="PTHR11017:SF219">
    <property type="entry name" value="ARCHAEAL ATPASE"/>
    <property type="match status" value="1"/>
</dbReference>
<dbReference type="Proteomes" id="UP000265566">
    <property type="component" value="Chromosome 6"/>
</dbReference>
<keyword evidence="3" id="KW-0611">Plant defense</keyword>
<keyword evidence="4" id="KW-0520">NAD</keyword>
<reference evidence="8" key="3">
    <citation type="submission" date="2015-04" db="UniProtKB">
        <authorList>
            <consortium name="EnsemblPlants"/>
        </authorList>
    </citation>
    <scope>IDENTIFICATION</scope>
    <source>
        <strain evidence="8">cv. Jemalong A17</strain>
    </source>
</reference>
<evidence type="ECO:0000313" key="8">
    <source>
        <dbReference type="EnsemblPlants" id="AES76181"/>
    </source>
</evidence>
<dbReference type="GO" id="GO:0006952">
    <property type="term" value="P:defense response"/>
    <property type="evidence" value="ECO:0007669"/>
    <property type="project" value="UniProtKB-KW"/>
</dbReference>
<evidence type="ECO:0000313" key="6">
    <source>
        <dbReference type="EMBL" id="AES76181.2"/>
    </source>
</evidence>
<accession>G7KIG1</accession>
<dbReference type="InterPro" id="IPR036390">
    <property type="entry name" value="WH_DNA-bd_sf"/>
</dbReference>
<dbReference type="Gene3D" id="3.40.50.300">
    <property type="entry name" value="P-loop containing nucleotide triphosphate hydrolases"/>
    <property type="match status" value="1"/>
</dbReference>
<dbReference type="SUPFAM" id="SSF52200">
    <property type="entry name" value="Toll/Interleukin receptor TIR domain"/>
    <property type="match status" value="1"/>
</dbReference>
<dbReference type="SUPFAM" id="SSF52540">
    <property type="entry name" value="P-loop containing nucleoside triphosphate hydrolases"/>
    <property type="match status" value="1"/>
</dbReference>
<dbReference type="EnsemblPlants" id="AES76181">
    <property type="protein sequence ID" value="AES76181"/>
    <property type="gene ID" value="MTR_6g072510"/>
</dbReference>
<dbReference type="Gene3D" id="3.40.50.10140">
    <property type="entry name" value="Toll/interleukin-1 receptor homology (TIR) domain"/>
    <property type="match status" value="1"/>
</dbReference>
<evidence type="ECO:0000313" key="9">
    <source>
        <dbReference type="Proteomes" id="UP000002051"/>
    </source>
</evidence>
<dbReference type="KEGG" id="mtr:11420182"/>
<accession>A0A0C3VXT3</accession>
<dbReference type="InterPro" id="IPR032675">
    <property type="entry name" value="LRR_dom_sf"/>
</dbReference>
<dbReference type="PRINTS" id="PR00364">
    <property type="entry name" value="DISEASERSIST"/>
</dbReference>
<dbReference type="FunFam" id="3.40.50.10140:FF:000007">
    <property type="entry name" value="Disease resistance protein (TIR-NBS-LRR class)"/>
    <property type="match status" value="1"/>
</dbReference>
<dbReference type="SUPFAM" id="SSF52058">
    <property type="entry name" value="L domain-like"/>
    <property type="match status" value="1"/>
</dbReference>
<dbReference type="HOGENOM" id="CLU_001561_5_0_1"/>
<dbReference type="GO" id="GO:0003677">
    <property type="term" value="F:DNA binding"/>
    <property type="evidence" value="ECO:0007669"/>
    <property type="project" value="UniProtKB-KW"/>
</dbReference>
<dbReference type="PANTHER" id="PTHR11017">
    <property type="entry name" value="LEUCINE-RICH REPEAT-CONTAINING PROTEIN"/>
    <property type="match status" value="1"/>
</dbReference>
<evidence type="ECO:0000256" key="4">
    <source>
        <dbReference type="ARBA" id="ARBA00023027"/>
    </source>
</evidence>
<evidence type="ECO:0000313" key="7">
    <source>
        <dbReference type="EMBL" id="RHN52365.1"/>
    </source>
</evidence>
<organism evidence="6 9">
    <name type="scientific">Medicago truncatula</name>
    <name type="common">Barrel medic</name>
    <name type="synonym">Medicago tribuloides</name>
    <dbReference type="NCBI Taxonomy" id="3880"/>
    <lineage>
        <taxon>Eukaryota</taxon>
        <taxon>Viridiplantae</taxon>
        <taxon>Streptophyta</taxon>
        <taxon>Embryophyta</taxon>
        <taxon>Tracheophyta</taxon>
        <taxon>Spermatophyta</taxon>
        <taxon>Magnoliopsida</taxon>
        <taxon>eudicotyledons</taxon>
        <taxon>Gunneridae</taxon>
        <taxon>Pentapetalae</taxon>
        <taxon>rosids</taxon>
        <taxon>fabids</taxon>
        <taxon>Fabales</taxon>
        <taxon>Fabaceae</taxon>
        <taxon>Papilionoideae</taxon>
        <taxon>50 kb inversion clade</taxon>
        <taxon>NPAAA clade</taxon>
        <taxon>Hologalegina</taxon>
        <taxon>IRL clade</taxon>
        <taxon>Trifolieae</taxon>
        <taxon>Medicago</taxon>
    </lineage>
</organism>
<dbReference type="GO" id="GO:0043531">
    <property type="term" value="F:ADP binding"/>
    <property type="evidence" value="ECO:0007669"/>
    <property type="project" value="InterPro"/>
</dbReference>
<dbReference type="PROSITE" id="PS50104">
    <property type="entry name" value="TIR"/>
    <property type="match status" value="1"/>
</dbReference>
<keyword evidence="7" id="KW-0238">DNA-binding</keyword>
<dbReference type="InterPro" id="IPR027417">
    <property type="entry name" value="P-loop_NTPase"/>
</dbReference>
<evidence type="ECO:0000256" key="1">
    <source>
        <dbReference type="ARBA" id="ARBA00022614"/>
    </source>
</evidence>
<reference evidence="6 9" key="1">
    <citation type="journal article" date="2011" name="Nature">
        <title>The Medicago genome provides insight into the evolution of rhizobial symbioses.</title>
        <authorList>
            <person name="Young N.D."/>
            <person name="Debelle F."/>
            <person name="Oldroyd G.E."/>
            <person name="Geurts R."/>
            <person name="Cannon S.B."/>
            <person name="Udvardi M.K."/>
            <person name="Benedito V.A."/>
            <person name="Mayer K.F."/>
            <person name="Gouzy J."/>
            <person name="Schoof H."/>
            <person name="Van de Peer Y."/>
            <person name="Proost S."/>
            <person name="Cook D.R."/>
            <person name="Meyers B.C."/>
            <person name="Spannagl M."/>
            <person name="Cheung F."/>
            <person name="De Mita S."/>
            <person name="Krishnakumar V."/>
            <person name="Gundlach H."/>
            <person name="Zhou S."/>
            <person name="Mudge J."/>
            <person name="Bharti A.K."/>
            <person name="Murray J.D."/>
            <person name="Naoumkina M.A."/>
            <person name="Rosen B."/>
            <person name="Silverstein K.A."/>
            <person name="Tang H."/>
            <person name="Rombauts S."/>
            <person name="Zhao P.X."/>
            <person name="Zhou P."/>
            <person name="Barbe V."/>
            <person name="Bardou P."/>
            <person name="Bechner M."/>
            <person name="Bellec A."/>
            <person name="Berger A."/>
            <person name="Berges H."/>
            <person name="Bidwell S."/>
            <person name="Bisseling T."/>
            <person name="Choisne N."/>
            <person name="Couloux A."/>
            <person name="Denny R."/>
            <person name="Deshpande S."/>
            <person name="Dai X."/>
            <person name="Doyle J.J."/>
            <person name="Dudez A.M."/>
            <person name="Farmer A.D."/>
            <person name="Fouteau S."/>
            <person name="Franken C."/>
            <person name="Gibelin C."/>
            <person name="Gish J."/>
            <person name="Goldstein S."/>
            <person name="Gonzalez A.J."/>
            <person name="Green P.J."/>
            <person name="Hallab A."/>
            <person name="Hartog M."/>
            <person name="Hua A."/>
            <person name="Humphray S.J."/>
            <person name="Jeong D.H."/>
            <person name="Jing Y."/>
            <person name="Jocker A."/>
            <person name="Kenton S.M."/>
            <person name="Kim D.J."/>
            <person name="Klee K."/>
            <person name="Lai H."/>
            <person name="Lang C."/>
            <person name="Lin S."/>
            <person name="Macmil S.L."/>
            <person name="Magdelenat G."/>
            <person name="Matthews L."/>
            <person name="McCorrison J."/>
            <person name="Monaghan E.L."/>
            <person name="Mun J.H."/>
            <person name="Najar F.Z."/>
            <person name="Nicholson C."/>
            <person name="Noirot C."/>
            <person name="O'Bleness M."/>
            <person name="Paule C.R."/>
            <person name="Poulain J."/>
            <person name="Prion F."/>
            <person name="Qin B."/>
            <person name="Qu C."/>
            <person name="Retzel E.F."/>
            <person name="Riddle C."/>
            <person name="Sallet E."/>
            <person name="Samain S."/>
            <person name="Samson N."/>
            <person name="Sanders I."/>
            <person name="Saurat O."/>
            <person name="Scarpelli C."/>
            <person name="Schiex T."/>
            <person name="Segurens B."/>
            <person name="Severin A.J."/>
            <person name="Sherrier D.J."/>
            <person name="Shi R."/>
            <person name="Sims S."/>
            <person name="Singer S.R."/>
            <person name="Sinharoy S."/>
            <person name="Sterck L."/>
            <person name="Viollet A."/>
            <person name="Wang B.B."/>
            <person name="Wang K."/>
            <person name="Wang M."/>
            <person name="Wang X."/>
            <person name="Warfsmann J."/>
            <person name="Weissenbach J."/>
            <person name="White D.D."/>
            <person name="White J.D."/>
            <person name="Wiley G.B."/>
            <person name="Wincker P."/>
            <person name="Xing Y."/>
            <person name="Yang L."/>
            <person name="Yao Z."/>
            <person name="Ying F."/>
            <person name="Zhai J."/>
            <person name="Zhou L."/>
            <person name="Zuber A."/>
            <person name="Denarie J."/>
            <person name="Dixon R.A."/>
            <person name="May G.D."/>
            <person name="Schwartz D.C."/>
            <person name="Rogers J."/>
            <person name="Quetier F."/>
            <person name="Town C.D."/>
            <person name="Roe B.A."/>
        </authorList>
    </citation>
    <scope>NUCLEOTIDE SEQUENCE [LARGE SCALE GENOMIC DNA]</scope>
    <source>
        <strain evidence="6">A17</strain>
        <strain evidence="8 9">cv. Jemalong A17</strain>
    </source>
</reference>
<dbReference type="SUPFAM" id="SSF46785">
    <property type="entry name" value="Winged helix' DNA-binding domain"/>
    <property type="match status" value="1"/>
</dbReference>
<dbReference type="Gene3D" id="3.80.10.10">
    <property type="entry name" value="Ribonuclease Inhibitor"/>
    <property type="match status" value="1"/>
</dbReference>
<dbReference type="InterPro" id="IPR002182">
    <property type="entry name" value="NB-ARC"/>
</dbReference>
<name>G7KIG1_MEDTR</name>
<dbReference type="SMART" id="SM00255">
    <property type="entry name" value="TIR"/>
    <property type="match status" value="1"/>
</dbReference>
<dbReference type="EMBL" id="CM001222">
    <property type="protein sequence ID" value="AES76181.2"/>
    <property type="molecule type" value="Genomic_DNA"/>
</dbReference>
<dbReference type="AlphaFoldDB" id="G7KIG1"/>